<protein>
    <submittedName>
        <fullName evidence="2">Flagellar outer arm (DHC alpha)</fullName>
    </submittedName>
</protein>
<feature type="non-terminal residue" evidence="2">
    <location>
        <position position="103"/>
    </location>
</feature>
<organism evidence="2 3">
    <name type="scientific">Durusdinium trenchii</name>
    <dbReference type="NCBI Taxonomy" id="1381693"/>
    <lineage>
        <taxon>Eukaryota</taxon>
        <taxon>Sar</taxon>
        <taxon>Alveolata</taxon>
        <taxon>Dinophyceae</taxon>
        <taxon>Suessiales</taxon>
        <taxon>Symbiodiniaceae</taxon>
        <taxon>Durusdinium</taxon>
    </lineage>
</organism>
<feature type="region of interest" description="Disordered" evidence="1">
    <location>
        <begin position="1"/>
        <end position="22"/>
    </location>
</feature>
<keyword evidence="2" id="KW-0966">Cell projection</keyword>
<gene>
    <name evidence="2" type="ORF">SCF082_LOCUS21999</name>
</gene>
<evidence type="ECO:0000313" key="2">
    <source>
        <dbReference type="EMBL" id="CAK9037100.1"/>
    </source>
</evidence>
<keyword evidence="2" id="KW-0282">Flagellum</keyword>
<evidence type="ECO:0000313" key="3">
    <source>
        <dbReference type="Proteomes" id="UP001642464"/>
    </source>
</evidence>
<proteinExistence type="predicted"/>
<dbReference type="Proteomes" id="UP001642464">
    <property type="component" value="Unassembled WGS sequence"/>
</dbReference>
<evidence type="ECO:0000256" key="1">
    <source>
        <dbReference type="SAM" id="MobiDB-lite"/>
    </source>
</evidence>
<accession>A0ABP0LFP0</accession>
<feature type="non-terminal residue" evidence="2">
    <location>
        <position position="1"/>
    </location>
</feature>
<comment type="caution">
    <text evidence="2">The sequence shown here is derived from an EMBL/GenBank/DDBJ whole genome shotgun (WGS) entry which is preliminary data.</text>
</comment>
<reference evidence="2 3" key="1">
    <citation type="submission" date="2024-02" db="EMBL/GenBank/DDBJ databases">
        <authorList>
            <person name="Chen Y."/>
            <person name="Shah S."/>
            <person name="Dougan E. K."/>
            <person name="Thang M."/>
            <person name="Chan C."/>
        </authorList>
    </citation>
    <scope>NUCLEOTIDE SEQUENCE [LARGE SCALE GENOMIC DNA]</scope>
</reference>
<keyword evidence="3" id="KW-1185">Reference proteome</keyword>
<name>A0ABP0LFP0_9DINO</name>
<dbReference type="Gene3D" id="1.10.8.1220">
    <property type="match status" value="1"/>
</dbReference>
<keyword evidence="2" id="KW-0969">Cilium</keyword>
<dbReference type="EMBL" id="CAXAMM010015749">
    <property type="protein sequence ID" value="CAK9037100.1"/>
    <property type="molecule type" value="Genomic_DNA"/>
</dbReference>
<sequence>EGEEGEDEEAEEEAVPEEEEEEEIIELTGKELKLRVDLLQNIITLFVWSYTRRGLLDSDKLTVVSMMCMNILVRAGKITAEEKETLIRCPPDPNPPAMPENAR</sequence>